<evidence type="ECO:0000256" key="1">
    <source>
        <dbReference type="SAM" id="MobiDB-lite"/>
    </source>
</evidence>
<proteinExistence type="predicted"/>
<dbReference type="OrthoDB" id="10435114at2759"/>
<gene>
    <name evidence="2" type="ORF">TGDOM2_398120</name>
</gene>
<organism evidence="2 3">
    <name type="scientific">Toxoplasma gondii GAB2-2007-GAL-DOM2</name>
    <dbReference type="NCBI Taxonomy" id="1130820"/>
    <lineage>
        <taxon>Eukaryota</taxon>
        <taxon>Sar</taxon>
        <taxon>Alveolata</taxon>
        <taxon>Apicomplexa</taxon>
        <taxon>Conoidasida</taxon>
        <taxon>Coccidia</taxon>
        <taxon>Eucoccidiorida</taxon>
        <taxon>Eimeriorina</taxon>
        <taxon>Sarcocystidae</taxon>
        <taxon>Toxoplasma</taxon>
    </lineage>
</organism>
<dbReference type="AlphaFoldDB" id="A0A086KPH2"/>
<accession>A0A086KPH2</accession>
<reference evidence="2 3" key="1">
    <citation type="submission" date="2014-02" db="EMBL/GenBank/DDBJ databases">
        <authorList>
            <person name="Sibley D."/>
            <person name="Venepally P."/>
            <person name="Karamycheva S."/>
            <person name="Hadjithomas M."/>
            <person name="Khan A."/>
            <person name="Brunk B."/>
            <person name="Roos D."/>
            <person name="Caler E."/>
            <person name="Lorenzi H."/>
        </authorList>
    </citation>
    <scope>NUCLEOTIDE SEQUENCE [LARGE SCALE GENOMIC DNA]</scope>
    <source>
        <strain evidence="2 3">GAB2-2007-GAL-DOM2</strain>
    </source>
</reference>
<feature type="region of interest" description="Disordered" evidence="1">
    <location>
        <begin position="202"/>
        <end position="275"/>
    </location>
</feature>
<comment type="caution">
    <text evidence="2">The sequence shown here is derived from an EMBL/GenBank/DDBJ whole genome shotgun (WGS) entry which is preliminary data.</text>
</comment>
<protein>
    <submittedName>
        <fullName evidence="2">Putative proteophosphoglycan 5, related protein</fullName>
    </submittedName>
</protein>
<name>A0A086KPH2_TOXGO</name>
<evidence type="ECO:0000313" key="2">
    <source>
        <dbReference type="EMBL" id="KFG46290.1"/>
    </source>
</evidence>
<dbReference type="VEuPathDB" id="ToxoDB:TGDOM2_398120"/>
<feature type="compositionally biased region" description="Low complexity" evidence="1">
    <location>
        <begin position="254"/>
        <end position="265"/>
    </location>
</feature>
<evidence type="ECO:0000313" key="3">
    <source>
        <dbReference type="Proteomes" id="UP000028837"/>
    </source>
</evidence>
<dbReference type="EMBL" id="AHZU02000287">
    <property type="protein sequence ID" value="KFG46290.1"/>
    <property type="molecule type" value="Genomic_DNA"/>
</dbReference>
<sequence length="275" mass="29412">MDDPATTKSFETAYGGDSMLATLACAASEDTNFPQSNESASSILSNTSRLSEEVLAQLNQNTWSISSCISRAQLLLGQLTDTANSQLESGATNGVHHMTELTPHQDDDEISFELSQDSDGEGVTSPFHEDSRVRSIGPIDEPEPLSQLPEFAPVANAKWEIRETTEVRPPRPASTVPHDQLSTGFAFEAAVLPTDVMERISSTAEPHPPKANIQTETPKPMRYPPSSKAKTHFEGSNDLGSVRPRSSLSPVAKSAANSNAAATSTVYGVARTRGS</sequence>
<dbReference type="Proteomes" id="UP000028837">
    <property type="component" value="Unassembled WGS sequence"/>
</dbReference>
<feature type="region of interest" description="Disordered" evidence="1">
    <location>
        <begin position="115"/>
        <end position="146"/>
    </location>
</feature>